<protein>
    <submittedName>
        <fullName evidence="3">Uncharacterized protein DUF4296</fullName>
    </submittedName>
</protein>
<dbReference type="EMBL" id="SNZV01000001">
    <property type="protein sequence ID" value="TDS17748.1"/>
    <property type="molecule type" value="Genomic_DNA"/>
</dbReference>
<reference evidence="3 4" key="1">
    <citation type="submission" date="2019-03" db="EMBL/GenBank/DDBJ databases">
        <title>Genomic Encyclopedia of Type Strains, Phase III (KMG-III): the genomes of soil and plant-associated and newly described type strains.</title>
        <authorList>
            <person name="Whitman W."/>
        </authorList>
    </citation>
    <scope>NUCLEOTIDE SEQUENCE [LARGE SCALE GENOMIC DNA]</scope>
    <source>
        <strain evidence="3 4">CGMCC 1.12801</strain>
    </source>
</reference>
<gene>
    <name evidence="3" type="ORF">B0I21_101621</name>
</gene>
<feature type="domain" description="DUF4296" evidence="2">
    <location>
        <begin position="34"/>
        <end position="115"/>
    </location>
</feature>
<evidence type="ECO:0000256" key="1">
    <source>
        <dbReference type="SAM" id="MobiDB-lite"/>
    </source>
</evidence>
<accession>A0A4V3E2T7</accession>
<feature type="compositionally biased region" description="Polar residues" evidence="1">
    <location>
        <begin position="227"/>
        <end position="240"/>
    </location>
</feature>
<dbReference type="Pfam" id="PF14129">
    <property type="entry name" value="DUF4296"/>
    <property type="match status" value="1"/>
</dbReference>
<dbReference type="Proteomes" id="UP000294752">
    <property type="component" value="Unassembled WGS sequence"/>
</dbReference>
<organism evidence="3 4">
    <name type="scientific">Sphingobacterium paludis</name>
    <dbReference type="NCBI Taxonomy" id="1476465"/>
    <lineage>
        <taxon>Bacteria</taxon>
        <taxon>Pseudomonadati</taxon>
        <taxon>Bacteroidota</taxon>
        <taxon>Sphingobacteriia</taxon>
        <taxon>Sphingobacteriales</taxon>
        <taxon>Sphingobacteriaceae</taxon>
        <taxon>Sphingobacterium</taxon>
    </lineage>
</organism>
<evidence type="ECO:0000313" key="4">
    <source>
        <dbReference type="Proteomes" id="UP000294752"/>
    </source>
</evidence>
<keyword evidence="4" id="KW-1185">Reference proteome</keyword>
<dbReference type="InterPro" id="IPR025381">
    <property type="entry name" value="DUF4296"/>
</dbReference>
<sequence>MRFRKFVQTYEMQRLLLIILSSFFLLISCKKSAPEGILPEKKMADLMADVHLLDGYLNTLPIDSSRKVIDGLYAEVFGNYGIDSAQFTRNLRYYLGNPTVAKKVYGQVNDKLTNLDRTYRVHDSLENARISDSVRHVQRFMRLRNEAQRLLFQVEKDTIPLTYRVYRNEFMQQAGLSINIFQQEDIPVSGPVPLPEAGVRQPSDGAAQPVQSKQMPPASTPVDATQVPAQRQQDSLPTVN</sequence>
<evidence type="ECO:0000313" key="3">
    <source>
        <dbReference type="EMBL" id="TDS17748.1"/>
    </source>
</evidence>
<evidence type="ECO:0000259" key="2">
    <source>
        <dbReference type="Pfam" id="PF14129"/>
    </source>
</evidence>
<proteinExistence type="predicted"/>
<dbReference type="OrthoDB" id="678784at2"/>
<name>A0A4V3E2T7_9SPHI</name>
<comment type="caution">
    <text evidence="3">The sequence shown here is derived from an EMBL/GenBank/DDBJ whole genome shotgun (WGS) entry which is preliminary data.</text>
</comment>
<dbReference type="PROSITE" id="PS51257">
    <property type="entry name" value="PROKAR_LIPOPROTEIN"/>
    <property type="match status" value="1"/>
</dbReference>
<feature type="region of interest" description="Disordered" evidence="1">
    <location>
        <begin position="189"/>
        <end position="240"/>
    </location>
</feature>
<dbReference type="AlphaFoldDB" id="A0A4V3E2T7"/>